<sequence>MSKESFQKYINDQHDALLKTIDLFRTLLPHVKNNASVHSGEEGRFIELALMQFLREKLPQGIGAGSGFVIDVDSGWNSRQIDILLYDAATYAPLMKYGDAVVLPVQSVIAAISVKRTLYASQLENEISALSAIGARAGGRGYPKPYLTLVAFDSETDKVLTMKDKVYSAIESFYKPRIDIKARKHLYSWNEMLDSVIVFDRFLVKGDNLAADSVNKVNKYLWTGGKDVNRNIYIQHLLKGIHRAWYDQRRGNKPDEHILAFPKGDMQTAGKLQFCILDRKYVWDKFK</sequence>
<reference evidence="2" key="1">
    <citation type="submission" date="2022-05" db="EMBL/GenBank/DDBJ databases">
        <title>Novel Pseudomonas spp. Isolated from a Rainbow Trout Aquaculture Facility.</title>
        <authorList>
            <person name="Testerman T."/>
            <person name="Graf J."/>
        </authorList>
    </citation>
    <scope>NUCLEOTIDE SEQUENCE</scope>
    <source>
        <strain evidence="2">ID386</strain>
    </source>
</reference>
<accession>A0ABT5PM00</accession>
<dbReference type="CDD" id="cd21173">
    <property type="entry name" value="NucC-like"/>
    <property type="match status" value="1"/>
</dbReference>
<dbReference type="InterPro" id="IPR046537">
    <property type="entry name" value="DUF6602"/>
</dbReference>
<evidence type="ECO:0000259" key="1">
    <source>
        <dbReference type="Pfam" id="PF20247"/>
    </source>
</evidence>
<evidence type="ECO:0000313" key="3">
    <source>
        <dbReference type="Proteomes" id="UP001150531"/>
    </source>
</evidence>
<protein>
    <recommendedName>
        <fullName evidence="1">DUF6602 domain-containing protein</fullName>
    </recommendedName>
</protein>
<dbReference type="EMBL" id="JAMDGS010000006">
    <property type="protein sequence ID" value="MDD1124904.1"/>
    <property type="molecule type" value="Genomic_DNA"/>
</dbReference>
<gene>
    <name evidence="2" type="ORF">M5G18_09890</name>
</gene>
<feature type="domain" description="DUF6602" evidence="1">
    <location>
        <begin position="37"/>
        <end position="133"/>
    </location>
</feature>
<name>A0ABT5PM00_9PSED</name>
<keyword evidence="3" id="KW-1185">Reference proteome</keyword>
<dbReference type="RefSeq" id="WP_273899700.1">
    <property type="nucleotide sequence ID" value="NZ_JAMDGS010000006.1"/>
</dbReference>
<evidence type="ECO:0000313" key="2">
    <source>
        <dbReference type="EMBL" id="MDD1124904.1"/>
    </source>
</evidence>
<dbReference type="Pfam" id="PF20247">
    <property type="entry name" value="DUF6602"/>
    <property type="match status" value="1"/>
</dbReference>
<proteinExistence type="predicted"/>
<dbReference type="Proteomes" id="UP001150531">
    <property type="component" value="Unassembled WGS sequence"/>
</dbReference>
<comment type="caution">
    <text evidence="2">The sequence shown here is derived from an EMBL/GenBank/DDBJ whole genome shotgun (WGS) entry which is preliminary data.</text>
</comment>
<organism evidence="2 3">
    <name type="scientific">Pseudomonas aphyarum</name>
    <dbReference type="NCBI Taxonomy" id="2942629"/>
    <lineage>
        <taxon>Bacteria</taxon>
        <taxon>Pseudomonadati</taxon>
        <taxon>Pseudomonadota</taxon>
        <taxon>Gammaproteobacteria</taxon>
        <taxon>Pseudomonadales</taxon>
        <taxon>Pseudomonadaceae</taxon>
        <taxon>Pseudomonas</taxon>
    </lineage>
</organism>